<comment type="caution">
    <text evidence="5">The sequence shown here is derived from an EMBL/GenBank/DDBJ whole genome shotgun (WGS) entry which is preliminary data.</text>
</comment>
<reference evidence="6" key="1">
    <citation type="journal article" date="2015" name="Genome Announc.">
        <title>Draft Genome Sequence of an Anaerobic Ammonium-Oxidizing Bacterium, "Candidatus Brocadia sinica".</title>
        <authorList>
            <person name="Oshiki M."/>
            <person name="Shinyako-Hata K."/>
            <person name="Satoh H."/>
            <person name="Okabe S."/>
        </authorList>
    </citation>
    <scope>NUCLEOTIDE SEQUENCE [LARGE SCALE GENOMIC DNA]</scope>
    <source>
        <strain evidence="6">JPN1</strain>
    </source>
</reference>
<dbReference type="PANTHER" id="PTHR44591">
    <property type="entry name" value="STRESS RESPONSE REGULATOR PROTEIN 1"/>
    <property type="match status" value="1"/>
</dbReference>
<dbReference type="InterPro" id="IPR011006">
    <property type="entry name" value="CheY-like_superfamily"/>
</dbReference>
<dbReference type="InterPro" id="IPR001789">
    <property type="entry name" value="Sig_transdc_resp-reg_receiver"/>
</dbReference>
<feature type="modified residue" description="4-aspartylphosphate" evidence="3">
    <location>
        <position position="53"/>
    </location>
</feature>
<evidence type="ECO:0000313" key="6">
    <source>
        <dbReference type="Proteomes" id="UP000032309"/>
    </source>
</evidence>
<proteinExistence type="predicted"/>
<dbReference type="Pfam" id="PF00072">
    <property type="entry name" value="Response_reg"/>
    <property type="match status" value="1"/>
</dbReference>
<evidence type="ECO:0000256" key="3">
    <source>
        <dbReference type="PROSITE-ProRule" id="PRU00169"/>
    </source>
</evidence>
<dbReference type="EMBL" id="BAFN01000001">
    <property type="protein sequence ID" value="GAN34752.1"/>
    <property type="molecule type" value="Genomic_DNA"/>
</dbReference>
<dbReference type="SMART" id="SM00448">
    <property type="entry name" value="REC"/>
    <property type="match status" value="1"/>
</dbReference>
<dbReference type="CDD" id="cd17542">
    <property type="entry name" value="REC_CheY"/>
    <property type="match status" value="1"/>
</dbReference>
<evidence type="ECO:0000256" key="1">
    <source>
        <dbReference type="ARBA" id="ARBA00022553"/>
    </source>
</evidence>
<evidence type="ECO:0000313" key="5">
    <source>
        <dbReference type="EMBL" id="GAN34752.1"/>
    </source>
</evidence>
<evidence type="ECO:0000259" key="4">
    <source>
        <dbReference type="PROSITE" id="PS50110"/>
    </source>
</evidence>
<name>A0ABQ0K1Y3_9BACT</name>
<dbReference type="Gene3D" id="3.40.50.2300">
    <property type="match status" value="1"/>
</dbReference>
<dbReference type="SUPFAM" id="SSF52172">
    <property type="entry name" value="CheY-like"/>
    <property type="match status" value="1"/>
</dbReference>
<accession>A0ABQ0K1Y3</accession>
<keyword evidence="1 3" id="KW-0597">Phosphoprotein</keyword>
<dbReference type="RefSeq" id="WP_052564710.1">
    <property type="nucleotide sequence ID" value="NZ_BAFN01000001.1"/>
</dbReference>
<organism evidence="5 6">
    <name type="scientific">Candidatus Brocadia sinica JPN1</name>
    <dbReference type="NCBI Taxonomy" id="1197129"/>
    <lineage>
        <taxon>Bacteria</taxon>
        <taxon>Pseudomonadati</taxon>
        <taxon>Planctomycetota</taxon>
        <taxon>Candidatus Brocadiia</taxon>
        <taxon>Candidatus Brocadiales</taxon>
        <taxon>Candidatus Brocadiaceae</taxon>
        <taxon>Candidatus Brocadia</taxon>
    </lineage>
</organism>
<dbReference type="InterPro" id="IPR050595">
    <property type="entry name" value="Bact_response_regulator"/>
</dbReference>
<dbReference type="Proteomes" id="UP000032309">
    <property type="component" value="Unassembled WGS sequence"/>
</dbReference>
<keyword evidence="6" id="KW-1185">Reference proteome</keyword>
<gene>
    <name evidence="5" type="ORF">BROSI_A3295</name>
</gene>
<feature type="domain" description="Response regulatory" evidence="4">
    <location>
        <begin position="3"/>
        <end position="118"/>
    </location>
</feature>
<evidence type="ECO:0000256" key="2">
    <source>
        <dbReference type="ARBA" id="ARBA00023012"/>
    </source>
</evidence>
<dbReference type="PANTHER" id="PTHR44591:SF14">
    <property type="entry name" value="PROTEIN PILG"/>
    <property type="match status" value="1"/>
</dbReference>
<sequence length="132" mass="14782">MKKILVVDDAKVIRMIIRQILTRHGFEIAGEAGNGKEALEKYKELKPDAVTMDIVMPEVDGIQGLKEIIAFDKQAKVVMISAIDQRDALMESLRYGAVDYVVKPFEDDRMVSSLRNIFGESQKDAVSSGHEQ</sequence>
<protein>
    <submittedName>
        <fullName evidence="5">Chemotaxis protein</fullName>
    </submittedName>
</protein>
<keyword evidence="2" id="KW-0902">Two-component regulatory system</keyword>
<dbReference type="PROSITE" id="PS50110">
    <property type="entry name" value="RESPONSE_REGULATORY"/>
    <property type="match status" value="1"/>
</dbReference>